<reference evidence="2 3" key="1">
    <citation type="journal article" date="2007" name="PLoS Genet.">
        <title>Patterns and implications of gene gain and loss in the evolution of Prochlorococcus.</title>
        <authorList>
            <person name="Kettler G.C."/>
            <person name="Martiny A.C."/>
            <person name="Huang K."/>
            <person name="Zucker J."/>
            <person name="Coleman M.L."/>
            <person name="Rodrigue S."/>
            <person name="Chen F."/>
            <person name="Lapidus A."/>
            <person name="Ferriera S."/>
            <person name="Johnson J."/>
            <person name="Steglich C."/>
            <person name="Church G.M."/>
            <person name="Richardson P."/>
            <person name="Chisholm S.W."/>
        </authorList>
    </citation>
    <scope>NUCLEOTIDE SEQUENCE [LARGE SCALE GENOMIC DNA]</scope>
    <source>
        <strain evidence="3">MIT 9211</strain>
    </source>
</reference>
<dbReference type="Gene3D" id="2.20.25.10">
    <property type="match status" value="1"/>
</dbReference>
<dbReference type="STRING" id="93059.P9211_09501"/>
<evidence type="ECO:0008006" key="4">
    <source>
        <dbReference type="Google" id="ProtNLM"/>
    </source>
</evidence>
<dbReference type="KEGG" id="pmj:P9211_09501"/>
<evidence type="ECO:0000313" key="3">
    <source>
        <dbReference type="Proteomes" id="UP000000788"/>
    </source>
</evidence>
<proteinExistence type="predicted"/>
<keyword evidence="1" id="KW-0812">Transmembrane</keyword>
<keyword evidence="3" id="KW-1185">Reference proteome</keyword>
<dbReference type="EMBL" id="CP000878">
    <property type="protein sequence ID" value="ABX08881.1"/>
    <property type="molecule type" value="Genomic_DNA"/>
</dbReference>
<dbReference type="Proteomes" id="UP000000788">
    <property type="component" value="Chromosome"/>
</dbReference>
<accession>A9BAL9</accession>
<keyword evidence="1" id="KW-0472">Membrane</keyword>
<feature type="transmembrane region" description="Helical" evidence="1">
    <location>
        <begin position="49"/>
        <end position="68"/>
    </location>
</feature>
<protein>
    <recommendedName>
        <fullName evidence="4">Zn-ribbon protein</fullName>
    </recommendedName>
</protein>
<dbReference type="HOGENOM" id="CLU_190038_1_0_3"/>
<dbReference type="AlphaFoldDB" id="A9BAL9"/>
<organism evidence="2 3">
    <name type="scientific">Prochlorococcus marinus (strain MIT 9211)</name>
    <dbReference type="NCBI Taxonomy" id="93059"/>
    <lineage>
        <taxon>Bacteria</taxon>
        <taxon>Bacillati</taxon>
        <taxon>Cyanobacteriota</taxon>
        <taxon>Cyanophyceae</taxon>
        <taxon>Synechococcales</taxon>
        <taxon>Prochlorococcaceae</taxon>
        <taxon>Prochlorococcus</taxon>
    </lineage>
</organism>
<keyword evidence="1" id="KW-1133">Transmembrane helix</keyword>
<gene>
    <name evidence="2" type="ordered locus">P9211_09501</name>
</gene>
<evidence type="ECO:0000256" key="1">
    <source>
        <dbReference type="SAM" id="Phobius"/>
    </source>
</evidence>
<evidence type="ECO:0000313" key="2">
    <source>
        <dbReference type="EMBL" id="ABX08881.1"/>
    </source>
</evidence>
<name>A9BAL9_PROM4</name>
<sequence length="70" mass="7626">MAFNNCTYCGSARLIADRALAGKIICADCGRPYVKNRSLFIRSRKKGKGLKSSLALISLVIIVLIVIINN</sequence>